<protein>
    <recommendedName>
        <fullName evidence="3">HECT-type E3 ubiquitin transferase</fullName>
        <ecNumber evidence="3">2.3.2.26</ecNumber>
    </recommendedName>
</protein>
<evidence type="ECO:0000256" key="3">
    <source>
        <dbReference type="ARBA" id="ARBA00012485"/>
    </source>
</evidence>
<dbReference type="InterPro" id="IPR016024">
    <property type="entry name" value="ARM-type_fold"/>
</dbReference>
<comment type="similarity">
    <text evidence="2">Belongs to the UPL family. K-HECT subfamily.</text>
</comment>
<dbReference type="Gene3D" id="3.90.1750.10">
    <property type="entry name" value="Hect, E3 ligase catalytic domains"/>
    <property type="match status" value="1"/>
</dbReference>
<sequence>MSDATTENGDLLIERLNGPEAIHIETLEALSDIVLNSDESFSSFLSIRKLCLAVISILESTNSEQVLIADLQCLTSLLTSVFTIPLYLLQLGLLSKTNTLLSQTESVNVASLCFRILSFYSLDNPMVVGALVDTRHIQRFFPLLCPVDQRDVVTMFSRIAINCPSDSYPKLFPFVFMLAKHEDSRIRTLGSQIFLQISQKINPKHFPHEEFQKLISVLTDTTDFHLFTTVVQVLNRLINVIKIKHSPIERLPNFEEALFNRENNSENEKNILTVIQDLLPNPKLPSSIWSKKSSQLYLQTNLIPELENILMKYLIEKDENRLICLQNLAACSQVVPISPSFSFLNALLRAGRKSEYAPYFVVIAVNLHPKSFVIRSGLLPMIQKMQFPKNSRDWCKKKLSKLSKKCKQYERSVPNEILKSQSLEKIIAYIKREKIFPYEFMNYGLLGKCHELLSILFDYMNKNQLSDHSKFESISKVRLVTNDDNYKTSKNHKDNKVHKGNKKQKKKKNILSQKKDSNQDINSKLDLQTLIVLCNGVMDLIPFPKIQVISDFQFISHRQIKFVARGPNGLLGEINVPLLADFAMIEGWYNLKIRHHSLGALENAMSENSDLQFLFESDNDSNRSQTKFAFLNRAFKTPGYIKCSFEIEGCVYSAFDNVVTAISRNSRKISHLLQNKYDLQIKEEDAPRTDFKVRELGYLNMKEEDIDNNYLSERNSLDRNDFDMNSFDVMFRFLNLLFKMSSKEQFFINEQFTSSIFNDLIDPLQTMTVFSSASRLIFQEPFLFNFEQRCFLFRATALDSSSSAALIRDRFAPDQKKKDHIQHIRCTIRREKLFKDGCKVLKRIGAGSIRTDFVFRDENGIGEGPTQEFFALMSKEFCKRKTKLWRDNELIQGEFVYNEKGLFPSITAKPRLLKCLGYLCGKAILSKKIIDIPLNPAFFSLILGREVEVEDVDPVLAKSLKCEEGLFDLPFVYPGTSIPLKENGDEIDVNESNVKEYIKLVQDFTCGREMLKRLQPFIDAFQTNIHIGSLKLFDSEEIITLLCGDEVNITENELEKCVKLEHGYNENAEQIRFLFDIITKMNNKEQRLLIRFITGCSRLPYGGIASLKPPLTVAKRVDDTNVPDQCLPTVMTCTNYFKLPPYSSREIMKIKIEKAINECQDAFELS</sequence>
<dbReference type="PANTHER" id="PTHR45670:SF1">
    <property type="entry name" value="E3 UBIQUITIN-PROTEIN LIGASE HECTD1"/>
    <property type="match status" value="1"/>
</dbReference>
<dbReference type="OrthoDB" id="423283at2759"/>
<dbReference type="Gene3D" id="1.25.10.10">
    <property type="entry name" value="Leucine-rich Repeat Variant"/>
    <property type="match status" value="1"/>
</dbReference>
<dbReference type="GO" id="GO:0000209">
    <property type="term" value="P:protein polyubiquitination"/>
    <property type="evidence" value="ECO:0007669"/>
    <property type="project" value="TreeGrafter"/>
</dbReference>
<evidence type="ECO:0000313" key="10">
    <source>
        <dbReference type="Proteomes" id="UP000179807"/>
    </source>
</evidence>
<dbReference type="Gene3D" id="3.30.2410.10">
    <property type="entry name" value="Hect, E3 ligase catalytic domain"/>
    <property type="match status" value="1"/>
</dbReference>
<dbReference type="InterPro" id="IPR000569">
    <property type="entry name" value="HECT_dom"/>
</dbReference>
<name>A0A1J4KJ87_9EUKA</name>
<evidence type="ECO:0000259" key="8">
    <source>
        <dbReference type="PROSITE" id="PS50237"/>
    </source>
</evidence>
<feature type="domain" description="HECT" evidence="8">
    <location>
        <begin position="841"/>
        <end position="1166"/>
    </location>
</feature>
<dbReference type="Proteomes" id="UP000179807">
    <property type="component" value="Unassembled WGS sequence"/>
</dbReference>
<evidence type="ECO:0000256" key="6">
    <source>
        <dbReference type="PROSITE-ProRule" id="PRU00104"/>
    </source>
</evidence>
<dbReference type="Pfam" id="PF00632">
    <property type="entry name" value="HECT"/>
    <property type="match status" value="1"/>
</dbReference>
<comment type="caution">
    <text evidence="9">The sequence shown here is derived from an EMBL/GenBank/DDBJ whole genome shotgun (WGS) entry which is preliminary data.</text>
</comment>
<dbReference type="EC" id="2.3.2.26" evidence="3"/>
<keyword evidence="5 6" id="KW-0833">Ubl conjugation pathway</keyword>
<dbReference type="Gene3D" id="3.30.2160.10">
    <property type="entry name" value="Hect, E3 ligase catalytic domain"/>
    <property type="match status" value="1"/>
</dbReference>
<organism evidence="9 10">
    <name type="scientific">Tritrichomonas foetus</name>
    <dbReference type="NCBI Taxonomy" id="1144522"/>
    <lineage>
        <taxon>Eukaryota</taxon>
        <taxon>Metamonada</taxon>
        <taxon>Parabasalia</taxon>
        <taxon>Tritrichomonadida</taxon>
        <taxon>Tritrichomonadidae</taxon>
        <taxon>Tritrichomonas</taxon>
    </lineage>
</organism>
<dbReference type="SMART" id="SM00119">
    <property type="entry name" value="HECTc"/>
    <property type="match status" value="1"/>
</dbReference>
<gene>
    <name evidence="9" type="ORF">TRFO_19139</name>
</gene>
<dbReference type="InterPro" id="IPR045322">
    <property type="entry name" value="HECTD1/TRIP12-like"/>
</dbReference>
<dbReference type="RefSeq" id="XP_068364545.1">
    <property type="nucleotide sequence ID" value="XM_068500608.1"/>
</dbReference>
<feature type="compositionally biased region" description="Basic and acidic residues" evidence="7">
    <location>
        <begin position="485"/>
        <end position="494"/>
    </location>
</feature>
<reference evidence="9" key="1">
    <citation type="submission" date="2016-10" db="EMBL/GenBank/DDBJ databases">
        <authorList>
            <person name="Benchimol M."/>
            <person name="Almeida L.G."/>
            <person name="Vasconcelos A.T."/>
            <person name="Perreira-Neves A."/>
            <person name="Rosa I.A."/>
            <person name="Tasca T."/>
            <person name="Bogo M.R."/>
            <person name="de Souza W."/>
        </authorList>
    </citation>
    <scope>NUCLEOTIDE SEQUENCE [LARGE SCALE GENOMIC DNA]</scope>
    <source>
        <strain evidence="9">K</strain>
    </source>
</reference>
<dbReference type="InterPro" id="IPR035983">
    <property type="entry name" value="Hect_E3_ubiquitin_ligase"/>
</dbReference>
<evidence type="ECO:0000256" key="2">
    <source>
        <dbReference type="ARBA" id="ARBA00006331"/>
    </source>
</evidence>
<feature type="active site" description="Glycyl thioester intermediate" evidence="6">
    <location>
        <position position="1133"/>
    </location>
</feature>
<dbReference type="AlphaFoldDB" id="A0A1J4KJ87"/>
<evidence type="ECO:0000313" key="9">
    <source>
        <dbReference type="EMBL" id="OHT11409.1"/>
    </source>
</evidence>
<dbReference type="VEuPathDB" id="TrichDB:TRFO_19139"/>
<dbReference type="GO" id="GO:0043161">
    <property type="term" value="P:proteasome-mediated ubiquitin-dependent protein catabolic process"/>
    <property type="evidence" value="ECO:0007669"/>
    <property type="project" value="TreeGrafter"/>
</dbReference>
<feature type="compositionally biased region" description="Basic residues" evidence="7">
    <location>
        <begin position="495"/>
        <end position="509"/>
    </location>
</feature>
<keyword evidence="4" id="KW-0808">Transferase</keyword>
<dbReference type="SUPFAM" id="SSF48371">
    <property type="entry name" value="ARM repeat"/>
    <property type="match status" value="1"/>
</dbReference>
<evidence type="ECO:0000256" key="7">
    <source>
        <dbReference type="SAM" id="MobiDB-lite"/>
    </source>
</evidence>
<dbReference type="GeneID" id="94835312"/>
<dbReference type="PROSITE" id="PS50237">
    <property type="entry name" value="HECT"/>
    <property type="match status" value="1"/>
</dbReference>
<dbReference type="GO" id="GO:0061630">
    <property type="term" value="F:ubiquitin protein ligase activity"/>
    <property type="evidence" value="ECO:0007669"/>
    <property type="project" value="UniProtKB-EC"/>
</dbReference>
<dbReference type="SUPFAM" id="SSF56204">
    <property type="entry name" value="Hect, E3 ligase catalytic domain"/>
    <property type="match status" value="1"/>
</dbReference>
<keyword evidence="10" id="KW-1185">Reference proteome</keyword>
<proteinExistence type="inferred from homology"/>
<accession>A0A1J4KJ87</accession>
<comment type="catalytic activity">
    <reaction evidence="1">
        <text>S-ubiquitinyl-[E2 ubiquitin-conjugating enzyme]-L-cysteine + [acceptor protein]-L-lysine = [E2 ubiquitin-conjugating enzyme]-L-cysteine + N(6)-ubiquitinyl-[acceptor protein]-L-lysine.</text>
        <dbReference type="EC" id="2.3.2.26"/>
    </reaction>
</comment>
<dbReference type="EMBL" id="MLAK01000588">
    <property type="protein sequence ID" value="OHT11409.1"/>
    <property type="molecule type" value="Genomic_DNA"/>
</dbReference>
<evidence type="ECO:0000256" key="1">
    <source>
        <dbReference type="ARBA" id="ARBA00000885"/>
    </source>
</evidence>
<feature type="region of interest" description="Disordered" evidence="7">
    <location>
        <begin position="485"/>
        <end position="517"/>
    </location>
</feature>
<dbReference type="PANTHER" id="PTHR45670">
    <property type="entry name" value="E3 UBIQUITIN-PROTEIN LIGASE TRIP12"/>
    <property type="match status" value="1"/>
</dbReference>
<evidence type="ECO:0000256" key="4">
    <source>
        <dbReference type="ARBA" id="ARBA00022679"/>
    </source>
</evidence>
<dbReference type="InterPro" id="IPR011989">
    <property type="entry name" value="ARM-like"/>
</dbReference>
<evidence type="ECO:0000256" key="5">
    <source>
        <dbReference type="ARBA" id="ARBA00022786"/>
    </source>
</evidence>